<reference evidence="12" key="1">
    <citation type="submission" date="2023-07" db="EMBL/GenBank/DDBJ databases">
        <title>Degradation of tert-butanol by M. austroafricanum TBA100.</title>
        <authorList>
            <person name="Helbich S."/>
            <person name="Vainshtein Y."/>
        </authorList>
    </citation>
    <scope>NUCLEOTIDE SEQUENCE</scope>
    <source>
        <strain evidence="12">TBA100</strain>
    </source>
</reference>
<dbReference type="Proteomes" id="UP001172687">
    <property type="component" value="Unassembled WGS sequence"/>
</dbReference>
<feature type="transmembrane region" description="Helical" evidence="11">
    <location>
        <begin position="415"/>
        <end position="433"/>
    </location>
</feature>
<dbReference type="InterPro" id="IPR002293">
    <property type="entry name" value="AA/rel_permease1"/>
</dbReference>
<comment type="subcellular location">
    <subcellularLocation>
        <location evidence="2">Cell membrane</location>
        <topology evidence="2">Multi-pass membrane protein</topology>
    </subcellularLocation>
</comment>
<keyword evidence="6 11" id="KW-0812">Transmembrane</keyword>
<dbReference type="RefSeq" id="WP_208675416.1">
    <property type="nucleotide sequence ID" value="NZ_CP070380.1"/>
</dbReference>
<evidence type="ECO:0000313" key="13">
    <source>
        <dbReference type="Proteomes" id="UP001172687"/>
    </source>
</evidence>
<dbReference type="EMBL" id="JAUHTC010000018">
    <property type="protein sequence ID" value="MDN4516938.1"/>
    <property type="molecule type" value="Genomic_DNA"/>
</dbReference>
<feature type="transmembrane region" description="Helical" evidence="11">
    <location>
        <begin position="58"/>
        <end position="81"/>
    </location>
</feature>
<dbReference type="PANTHER" id="PTHR42770">
    <property type="entry name" value="AMINO ACID TRANSPORTER-RELATED"/>
    <property type="match status" value="1"/>
</dbReference>
<dbReference type="NCBIfam" id="TIGR03810">
    <property type="entry name" value="arg_ornith_anti"/>
    <property type="match status" value="1"/>
</dbReference>
<evidence type="ECO:0000256" key="9">
    <source>
        <dbReference type="ARBA" id="ARBA00023136"/>
    </source>
</evidence>
<gene>
    <name evidence="12" type="primary">arcD</name>
    <name evidence="12" type="ORF">QYF68_03740</name>
</gene>
<feature type="transmembrane region" description="Helical" evidence="11">
    <location>
        <begin position="143"/>
        <end position="161"/>
    </location>
</feature>
<evidence type="ECO:0000256" key="10">
    <source>
        <dbReference type="NCBIfam" id="TIGR03810"/>
    </source>
</evidence>
<organism evidence="12 13">
    <name type="scientific">Mycolicibacterium austroafricanum</name>
    <name type="common">Mycobacterium austroafricanum</name>
    <dbReference type="NCBI Taxonomy" id="39687"/>
    <lineage>
        <taxon>Bacteria</taxon>
        <taxon>Bacillati</taxon>
        <taxon>Actinomycetota</taxon>
        <taxon>Actinomycetes</taxon>
        <taxon>Mycobacteriales</taxon>
        <taxon>Mycobacteriaceae</taxon>
        <taxon>Mycolicibacterium</taxon>
    </lineage>
</organism>
<feature type="transmembrane region" description="Helical" evidence="11">
    <location>
        <begin position="168"/>
        <end position="193"/>
    </location>
</feature>
<dbReference type="PIRSF" id="PIRSF006060">
    <property type="entry name" value="AA_transporter"/>
    <property type="match status" value="1"/>
</dbReference>
<evidence type="ECO:0000256" key="8">
    <source>
        <dbReference type="ARBA" id="ARBA00022989"/>
    </source>
</evidence>
<evidence type="ECO:0000256" key="7">
    <source>
        <dbReference type="ARBA" id="ARBA00022970"/>
    </source>
</evidence>
<dbReference type="NCBIfam" id="TIGR00905">
    <property type="entry name" value="2A0302"/>
    <property type="match status" value="1"/>
</dbReference>
<feature type="transmembrane region" description="Helical" evidence="11">
    <location>
        <begin position="254"/>
        <end position="278"/>
    </location>
</feature>
<evidence type="ECO:0000256" key="2">
    <source>
        <dbReference type="ARBA" id="ARBA00004651"/>
    </source>
</evidence>
<evidence type="ECO:0000256" key="4">
    <source>
        <dbReference type="ARBA" id="ARBA00022448"/>
    </source>
</evidence>
<evidence type="ECO:0000256" key="3">
    <source>
        <dbReference type="ARBA" id="ARBA00008220"/>
    </source>
</evidence>
<feature type="transmembrane region" description="Helical" evidence="11">
    <location>
        <begin position="298"/>
        <end position="326"/>
    </location>
</feature>
<feature type="transmembrane region" description="Helical" evidence="11">
    <location>
        <begin position="439"/>
        <end position="457"/>
    </location>
</feature>
<comment type="function">
    <text evidence="1">Probable amino-acid or metabolite transport protein.</text>
</comment>
<evidence type="ECO:0000256" key="5">
    <source>
        <dbReference type="ARBA" id="ARBA00022475"/>
    </source>
</evidence>
<sequence length="496" mass="51947">MSHSVMPAPPPGPAEARPTGARAGLGLAALTALVVGSMIGSGIFALPSQMAGSAAPGPLLIGWVVTGVGMLMLAFVFQTLATRKPDVDGGVYGYARAGFGNYIGFTSAFGYWMSAWVGNVAYLVLLFSTLGYFFPSFEGGATVPAIIGASVVLWIVHAMTLRGVQTAALVNVVVTIAKVVPIVVFIALAAVGFKAGLFTADFWGRTTEIDGAPLGDTMTQVKNMMLVTVWVFIGIEGAAVYSQRAARRADVGRATVLGFAAVLALLLLVNLLSYGLVAQAELAGIPDPSMAGLLENEVGSWGAAFISIGLIISLLGALIAWVLLCVEILRLPALENVMPKALAKENAHGSPATALWLTNLCVQALLLWTLANESTYTNLIYLATSLILLPYLWSAAYQVLLAVRGETYESGHGRTKDLLVGVVALVYAVWLLYAGGWQYLLMAAVFYLVGTALYVWARRESGLPAFTKGELVVFGVVAATSVAAIALLATGNLAVL</sequence>
<accession>A0ABT8H857</accession>
<feature type="transmembrane region" description="Helical" evidence="11">
    <location>
        <begin position="93"/>
        <end position="113"/>
    </location>
</feature>
<feature type="transmembrane region" description="Helical" evidence="11">
    <location>
        <begin position="469"/>
        <end position="489"/>
    </location>
</feature>
<evidence type="ECO:0000256" key="1">
    <source>
        <dbReference type="ARBA" id="ARBA00002249"/>
    </source>
</evidence>
<comment type="caution">
    <text evidence="12">The sequence shown here is derived from an EMBL/GenBank/DDBJ whole genome shotgun (WGS) entry which is preliminary data.</text>
</comment>
<comment type="similarity">
    <text evidence="3">Belongs to the amino acid-polyamine-organocation (APC) superfamily. Basic amino acid/polyamine antiporter (APA) (TC 2.A.3.2) family.</text>
</comment>
<keyword evidence="13" id="KW-1185">Reference proteome</keyword>
<dbReference type="InterPro" id="IPR022461">
    <property type="entry name" value="Arg/Orn_antiprt_ArcD"/>
</dbReference>
<evidence type="ECO:0000256" key="6">
    <source>
        <dbReference type="ARBA" id="ARBA00022692"/>
    </source>
</evidence>
<dbReference type="Gene3D" id="1.20.1740.10">
    <property type="entry name" value="Amino acid/polyamine transporter I"/>
    <property type="match status" value="1"/>
</dbReference>
<keyword evidence="4" id="KW-0813">Transport</keyword>
<dbReference type="PANTHER" id="PTHR42770:SF4">
    <property type="entry name" value="ARGININE_ORNITHINE ANTIPORTER-RELATED"/>
    <property type="match status" value="1"/>
</dbReference>
<dbReference type="InterPro" id="IPR004754">
    <property type="entry name" value="Amino_acid_antiprt"/>
</dbReference>
<feature type="transmembrane region" description="Helical" evidence="11">
    <location>
        <begin position="224"/>
        <end position="242"/>
    </location>
</feature>
<dbReference type="InterPro" id="IPR050367">
    <property type="entry name" value="APC_superfamily"/>
</dbReference>
<keyword evidence="9 11" id="KW-0472">Membrane</keyword>
<keyword evidence="8 11" id="KW-1133">Transmembrane helix</keyword>
<feature type="transmembrane region" description="Helical" evidence="11">
    <location>
        <begin position="380"/>
        <end position="403"/>
    </location>
</feature>
<feature type="transmembrane region" description="Helical" evidence="11">
    <location>
        <begin position="20"/>
        <end position="46"/>
    </location>
</feature>
<proteinExistence type="inferred from homology"/>
<feature type="transmembrane region" description="Helical" evidence="11">
    <location>
        <begin position="347"/>
        <end position="368"/>
    </location>
</feature>
<keyword evidence="7" id="KW-0029">Amino-acid transport</keyword>
<protein>
    <recommendedName>
        <fullName evidence="10">Arginine-ornithine antiporter</fullName>
    </recommendedName>
</protein>
<dbReference type="Pfam" id="PF13520">
    <property type="entry name" value="AA_permease_2"/>
    <property type="match status" value="1"/>
</dbReference>
<evidence type="ECO:0000256" key="11">
    <source>
        <dbReference type="SAM" id="Phobius"/>
    </source>
</evidence>
<evidence type="ECO:0000313" key="12">
    <source>
        <dbReference type="EMBL" id="MDN4516938.1"/>
    </source>
</evidence>
<name>A0ABT8H857_MYCAO</name>
<keyword evidence="5" id="KW-1003">Cell membrane</keyword>